<dbReference type="Proteomes" id="UP000286287">
    <property type="component" value="Unassembled WGS sequence"/>
</dbReference>
<organism evidence="1 2">
    <name type="scientific">Deinococcus cavernae</name>
    <dbReference type="NCBI Taxonomy" id="2320857"/>
    <lineage>
        <taxon>Bacteria</taxon>
        <taxon>Thermotogati</taxon>
        <taxon>Deinococcota</taxon>
        <taxon>Deinococci</taxon>
        <taxon>Deinococcales</taxon>
        <taxon>Deinococcaceae</taxon>
        <taxon>Deinococcus</taxon>
    </lineage>
</organism>
<accession>A0A418V5W0</accession>
<dbReference type="EMBL" id="QYUJ01000014">
    <property type="protein sequence ID" value="RJF71491.1"/>
    <property type="molecule type" value="Genomic_DNA"/>
</dbReference>
<dbReference type="AlphaFoldDB" id="A0A418V5W0"/>
<proteinExistence type="predicted"/>
<evidence type="ECO:0000313" key="2">
    <source>
        <dbReference type="Proteomes" id="UP000286287"/>
    </source>
</evidence>
<name>A0A418V5W0_9DEIO</name>
<gene>
    <name evidence="1" type="ORF">D3875_07840</name>
</gene>
<evidence type="ECO:0000313" key="1">
    <source>
        <dbReference type="EMBL" id="RJF71491.1"/>
    </source>
</evidence>
<comment type="caution">
    <text evidence="1">The sequence shown here is derived from an EMBL/GenBank/DDBJ whole genome shotgun (WGS) entry which is preliminary data.</text>
</comment>
<sequence length="60" mass="6816">MTTDISPLIAAKAGLRRLGIRVRGARKWTSPTQTTQIFDDGDKFLLLSIHQDRWFLVESS</sequence>
<protein>
    <submittedName>
        <fullName evidence="1">Uncharacterized protein</fullName>
    </submittedName>
</protein>
<keyword evidence="2" id="KW-1185">Reference proteome</keyword>
<reference evidence="1 2" key="1">
    <citation type="submission" date="2018-09" db="EMBL/GenBank/DDBJ databases">
        <authorList>
            <person name="Zhu H."/>
        </authorList>
    </citation>
    <scope>NUCLEOTIDE SEQUENCE [LARGE SCALE GENOMIC DNA]</scope>
    <source>
        <strain evidence="1 2">K2S05-167</strain>
    </source>
</reference>